<comment type="caution">
    <text evidence="2">The sequence shown here is derived from an EMBL/GenBank/DDBJ whole genome shotgun (WGS) entry which is preliminary data.</text>
</comment>
<evidence type="ECO:0000313" key="3">
    <source>
        <dbReference type="Proteomes" id="UP000011971"/>
    </source>
</evidence>
<dbReference type="RefSeq" id="WP_006472599.1">
    <property type="nucleotide sequence ID" value="NZ_AOGE01000053.1"/>
</dbReference>
<feature type="compositionally biased region" description="Pro residues" evidence="1">
    <location>
        <begin position="89"/>
        <end position="104"/>
    </location>
</feature>
<dbReference type="EMBL" id="AOGE01000053">
    <property type="protein sequence ID" value="ELT47497.1"/>
    <property type="molecule type" value="Genomic_DNA"/>
</dbReference>
<reference evidence="2 3" key="1">
    <citation type="journal article" date="2013" name="Gut Pathog.">
        <title>Draft genome of Ochrobactrum intermedium strain M86 isolated from non-ulcer dyspeptic individual from India.</title>
        <authorList>
            <person name="Kulkarni G."/>
            <person name="Dhotre D."/>
            <person name="Dharne M."/>
            <person name="Shetty S."/>
            <person name="Chowdhury S."/>
            <person name="Misra V."/>
            <person name="Misra S."/>
            <person name="Patole M."/>
            <person name="Shouche Y."/>
        </authorList>
    </citation>
    <scope>NUCLEOTIDE SEQUENCE [LARGE SCALE GENOMIC DNA]</scope>
    <source>
        <strain evidence="2 3">M86</strain>
    </source>
</reference>
<proteinExistence type="predicted"/>
<gene>
    <name evidence="2" type="ORF">D584_19633</name>
</gene>
<accession>M5JLH6</accession>
<name>M5JLH6_9HYPH</name>
<evidence type="ECO:0000313" key="2">
    <source>
        <dbReference type="EMBL" id="ELT47497.1"/>
    </source>
</evidence>
<evidence type="ECO:0000256" key="1">
    <source>
        <dbReference type="SAM" id="MobiDB-lite"/>
    </source>
</evidence>
<dbReference type="Proteomes" id="UP000011971">
    <property type="component" value="Unassembled WGS sequence"/>
</dbReference>
<organism evidence="2 3">
    <name type="scientific">Brucella intermedia M86</name>
    <dbReference type="NCBI Taxonomy" id="1234597"/>
    <lineage>
        <taxon>Bacteria</taxon>
        <taxon>Pseudomonadati</taxon>
        <taxon>Pseudomonadota</taxon>
        <taxon>Alphaproteobacteria</taxon>
        <taxon>Hyphomicrobiales</taxon>
        <taxon>Brucellaceae</taxon>
        <taxon>Brucella/Ochrobactrum group</taxon>
        <taxon>Brucella</taxon>
    </lineage>
</organism>
<dbReference type="AlphaFoldDB" id="M5JLH6"/>
<protein>
    <submittedName>
        <fullName evidence="2">Uncharacterized protein</fullName>
    </submittedName>
</protein>
<feature type="region of interest" description="Disordered" evidence="1">
    <location>
        <begin position="49"/>
        <end position="104"/>
    </location>
</feature>
<feature type="compositionally biased region" description="Basic and acidic residues" evidence="1">
    <location>
        <begin position="63"/>
        <end position="72"/>
    </location>
</feature>
<sequence>MRKITPVSKTSIRDETRHIGPAARLNLVPTHAVERRALAMTAAPRSALAGWPCRKGGEGNGRQTDRQRRIHEQVWALAESLQVGTPRQASPPVPPGPFPLMPTL</sequence>